<reference evidence="2 3" key="1">
    <citation type="submission" date="2016-07" db="EMBL/GenBank/DDBJ databases">
        <title>Multiple horizontal gene transfer events from other fungi enriched the ability of initially mycotrophic Trichoderma (Ascomycota) to feed on dead plant biomass.</title>
        <authorList>
            <consortium name="DOE Joint Genome Institute"/>
            <person name="Aerts A."/>
            <person name="Atanasova L."/>
            <person name="Chenthamara K."/>
            <person name="Zhang J."/>
            <person name="Grujic M."/>
            <person name="Henrissat B."/>
            <person name="Kuo A."/>
            <person name="Salamov A."/>
            <person name="Lipzen A."/>
            <person name="Labutti K."/>
            <person name="Barry K."/>
            <person name="Miao Y."/>
            <person name="Rahimi M.J."/>
            <person name="Shen Q."/>
            <person name="Grigoriev I.V."/>
            <person name="Kubicek C.P."/>
            <person name="Druzhinina I.S."/>
        </authorList>
    </citation>
    <scope>NUCLEOTIDE SEQUENCE [LARGE SCALE GENOMIC DNA]</scope>
    <source>
        <strain evidence="2 3">CBS 226.95</strain>
    </source>
</reference>
<keyword evidence="1" id="KW-0812">Transmembrane</keyword>
<keyword evidence="1" id="KW-1133">Transmembrane helix</keyword>
<evidence type="ECO:0000313" key="2">
    <source>
        <dbReference type="EMBL" id="PTB52464.1"/>
    </source>
</evidence>
<accession>A0A2T4A5Y5</accession>
<evidence type="ECO:0000313" key="3">
    <source>
        <dbReference type="Proteomes" id="UP000241690"/>
    </source>
</evidence>
<gene>
    <name evidence="2" type="ORF">M431DRAFT_510632</name>
</gene>
<feature type="transmembrane region" description="Helical" evidence="1">
    <location>
        <begin position="20"/>
        <end position="42"/>
    </location>
</feature>
<dbReference type="RefSeq" id="XP_024772141.1">
    <property type="nucleotide sequence ID" value="XM_024919513.1"/>
</dbReference>
<organism evidence="2 3">
    <name type="scientific">Trichoderma harzianum CBS 226.95</name>
    <dbReference type="NCBI Taxonomy" id="983964"/>
    <lineage>
        <taxon>Eukaryota</taxon>
        <taxon>Fungi</taxon>
        <taxon>Dikarya</taxon>
        <taxon>Ascomycota</taxon>
        <taxon>Pezizomycotina</taxon>
        <taxon>Sordariomycetes</taxon>
        <taxon>Hypocreomycetidae</taxon>
        <taxon>Hypocreales</taxon>
        <taxon>Hypocreaceae</taxon>
        <taxon>Trichoderma</taxon>
    </lineage>
</organism>
<protein>
    <submittedName>
        <fullName evidence="2">Uncharacterized protein</fullName>
    </submittedName>
</protein>
<dbReference type="AlphaFoldDB" id="A0A2T4A5Y5"/>
<keyword evidence="1" id="KW-0472">Membrane</keyword>
<dbReference type="GeneID" id="36628082"/>
<dbReference type="EMBL" id="KZ679684">
    <property type="protein sequence ID" value="PTB52464.1"/>
    <property type="molecule type" value="Genomic_DNA"/>
</dbReference>
<name>A0A2T4A5Y5_TRIHA</name>
<proteinExistence type="predicted"/>
<sequence>MTKSPTDWIAQRWASLLPSFILVILRVFALFLLAFVQLMLMIPQPLPVNGKNLDTPAWN</sequence>
<keyword evidence="3" id="KW-1185">Reference proteome</keyword>
<evidence type="ECO:0000256" key="1">
    <source>
        <dbReference type="SAM" id="Phobius"/>
    </source>
</evidence>
<dbReference type="Proteomes" id="UP000241690">
    <property type="component" value="Unassembled WGS sequence"/>
</dbReference>